<feature type="compositionally biased region" description="Basic and acidic residues" evidence="1">
    <location>
        <begin position="11"/>
        <end position="23"/>
    </location>
</feature>
<dbReference type="AlphaFoldDB" id="A0A835D4Y0"/>
<comment type="caution">
    <text evidence="2">The sequence shown here is derived from an EMBL/GenBank/DDBJ whole genome shotgun (WGS) entry which is preliminary data.</text>
</comment>
<accession>A0A835D4Y0</accession>
<organism evidence="2 3">
    <name type="scientific">Tetracentron sinense</name>
    <name type="common">Spur-leaf</name>
    <dbReference type="NCBI Taxonomy" id="13715"/>
    <lineage>
        <taxon>Eukaryota</taxon>
        <taxon>Viridiplantae</taxon>
        <taxon>Streptophyta</taxon>
        <taxon>Embryophyta</taxon>
        <taxon>Tracheophyta</taxon>
        <taxon>Spermatophyta</taxon>
        <taxon>Magnoliopsida</taxon>
        <taxon>Trochodendrales</taxon>
        <taxon>Trochodendraceae</taxon>
        <taxon>Tetracentron</taxon>
    </lineage>
</organism>
<dbReference type="OrthoDB" id="1886825at2759"/>
<feature type="region of interest" description="Disordered" evidence="1">
    <location>
        <begin position="1"/>
        <end position="43"/>
    </location>
</feature>
<feature type="compositionally biased region" description="Polar residues" evidence="1">
    <location>
        <begin position="24"/>
        <end position="35"/>
    </location>
</feature>
<protein>
    <submittedName>
        <fullName evidence="2">Uncharacterized protein</fullName>
    </submittedName>
</protein>
<name>A0A835D4Y0_TETSI</name>
<dbReference type="EMBL" id="JABCRI010000018">
    <property type="protein sequence ID" value="KAF8390643.1"/>
    <property type="molecule type" value="Genomic_DNA"/>
</dbReference>
<evidence type="ECO:0000313" key="3">
    <source>
        <dbReference type="Proteomes" id="UP000655225"/>
    </source>
</evidence>
<sequence>MRGAEMSEYSHPLETHHEEKETTNKQSIQEQTLEQRNTDQKHISSYQIQEWETKARAWLSMLPKRRNVMMSEMEAWIDSNQVPLPEELKSWSRSQLYQRIVSIHKLIRRPYQA</sequence>
<gene>
    <name evidence="2" type="ORF">HHK36_025170</name>
</gene>
<proteinExistence type="predicted"/>
<keyword evidence="3" id="KW-1185">Reference proteome</keyword>
<dbReference type="Proteomes" id="UP000655225">
    <property type="component" value="Unassembled WGS sequence"/>
</dbReference>
<evidence type="ECO:0000256" key="1">
    <source>
        <dbReference type="SAM" id="MobiDB-lite"/>
    </source>
</evidence>
<evidence type="ECO:0000313" key="2">
    <source>
        <dbReference type="EMBL" id="KAF8390643.1"/>
    </source>
</evidence>
<reference evidence="2 3" key="1">
    <citation type="submission" date="2020-04" db="EMBL/GenBank/DDBJ databases">
        <title>Plant Genome Project.</title>
        <authorList>
            <person name="Zhang R.-G."/>
        </authorList>
    </citation>
    <scope>NUCLEOTIDE SEQUENCE [LARGE SCALE GENOMIC DNA]</scope>
    <source>
        <strain evidence="2">YNK0</strain>
        <tissue evidence="2">Leaf</tissue>
    </source>
</reference>